<reference evidence="7 8" key="1">
    <citation type="submission" date="2020-08" db="EMBL/GenBank/DDBJ databases">
        <title>Genomic Encyclopedia of Type Strains, Phase IV (KMG-IV): sequencing the most valuable type-strain genomes for metagenomic binning, comparative biology and taxonomic classification.</title>
        <authorList>
            <person name="Goeker M."/>
        </authorList>
    </citation>
    <scope>NUCLEOTIDE SEQUENCE [LARGE SCALE GENOMIC DNA]</scope>
    <source>
        <strain evidence="7 8">DSM 106146</strain>
    </source>
</reference>
<evidence type="ECO:0000313" key="8">
    <source>
        <dbReference type="Proteomes" id="UP000543642"/>
    </source>
</evidence>
<keyword evidence="4 7" id="KW-0418">Kinase</keyword>
<evidence type="ECO:0000259" key="6">
    <source>
        <dbReference type="Pfam" id="PF08543"/>
    </source>
</evidence>
<dbReference type="GO" id="GO:0009443">
    <property type="term" value="P:pyridoxal 5'-phosphate salvage"/>
    <property type="evidence" value="ECO:0007669"/>
    <property type="project" value="InterPro"/>
</dbReference>
<dbReference type="EMBL" id="JACHFW010000003">
    <property type="protein sequence ID" value="MBB5263926.1"/>
    <property type="molecule type" value="Genomic_DNA"/>
</dbReference>
<dbReference type="SUPFAM" id="SSF53613">
    <property type="entry name" value="Ribokinase-like"/>
    <property type="match status" value="1"/>
</dbReference>
<dbReference type="RefSeq" id="WP_183772190.1">
    <property type="nucleotide sequence ID" value="NZ_CAWVEG010000195.1"/>
</dbReference>
<comment type="caution">
    <text evidence="7">The sequence shown here is derived from an EMBL/GenBank/DDBJ whole genome shotgun (WGS) entry which is preliminary data.</text>
</comment>
<dbReference type="PANTHER" id="PTHR10534:SF2">
    <property type="entry name" value="PYRIDOXAL KINASE"/>
    <property type="match status" value="1"/>
</dbReference>
<dbReference type="InterPro" id="IPR013749">
    <property type="entry name" value="PM/HMP-P_kinase-1"/>
</dbReference>
<keyword evidence="3" id="KW-0547">Nucleotide-binding</keyword>
<protein>
    <recommendedName>
        <fullName evidence="1">pyridoxal kinase</fullName>
        <ecNumber evidence="1">2.7.1.35</ecNumber>
    </recommendedName>
</protein>
<evidence type="ECO:0000256" key="4">
    <source>
        <dbReference type="ARBA" id="ARBA00022777"/>
    </source>
</evidence>
<keyword evidence="5" id="KW-0067">ATP-binding</keyword>
<keyword evidence="2 7" id="KW-0808">Transferase</keyword>
<dbReference type="Gene3D" id="3.40.1190.20">
    <property type="match status" value="1"/>
</dbReference>
<proteinExistence type="predicted"/>
<organism evidence="7 8">
    <name type="scientific">Catenibacillus scindens</name>
    <dbReference type="NCBI Taxonomy" id="673271"/>
    <lineage>
        <taxon>Bacteria</taxon>
        <taxon>Bacillati</taxon>
        <taxon>Bacillota</taxon>
        <taxon>Clostridia</taxon>
        <taxon>Lachnospirales</taxon>
        <taxon>Lachnospiraceae</taxon>
        <taxon>Catenibacillus</taxon>
    </lineage>
</organism>
<dbReference type="GO" id="GO:0005524">
    <property type="term" value="F:ATP binding"/>
    <property type="evidence" value="ECO:0007669"/>
    <property type="project" value="UniProtKB-KW"/>
</dbReference>
<dbReference type="Pfam" id="PF08543">
    <property type="entry name" value="Phos_pyr_kin"/>
    <property type="match status" value="1"/>
</dbReference>
<evidence type="ECO:0000256" key="2">
    <source>
        <dbReference type="ARBA" id="ARBA00022679"/>
    </source>
</evidence>
<evidence type="ECO:0000256" key="1">
    <source>
        <dbReference type="ARBA" id="ARBA00012104"/>
    </source>
</evidence>
<accession>A0A7W8H8P8</accession>
<dbReference type="InterPro" id="IPR029056">
    <property type="entry name" value="Ribokinase-like"/>
</dbReference>
<gene>
    <name evidence="7" type="ORF">HNP82_001031</name>
</gene>
<keyword evidence="8" id="KW-1185">Reference proteome</keyword>
<dbReference type="PANTHER" id="PTHR10534">
    <property type="entry name" value="PYRIDOXAL KINASE"/>
    <property type="match status" value="1"/>
</dbReference>
<dbReference type="NCBIfam" id="NF005491">
    <property type="entry name" value="PRK07105.1"/>
    <property type="match status" value="1"/>
</dbReference>
<dbReference type="InterPro" id="IPR004625">
    <property type="entry name" value="PyrdxlKinase"/>
</dbReference>
<dbReference type="AlphaFoldDB" id="A0A7W8H8P8"/>
<name>A0A7W8H8P8_9FIRM</name>
<evidence type="ECO:0000313" key="7">
    <source>
        <dbReference type="EMBL" id="MBB5263926.1"/>
    </source>
</evidence>
<dbReference type="GO" id="GO:0008478">
    <property type="term" value="F:pyridoxal kinase activity"/>
    <property type="evidence" value="ECO:0007669"/>
    <property type="project" value="UniProtKB-EC"/>
</dbReference>
<dbReference type="Proteomes" id="UP000543642">
    <property type="component" value="Unassembled WGS sequence"/>
</dbReference>
<dbReference type="EC" id="2.7.1.35" evidence="1"/>
<evidence type="ECO:0000256" key="5">
    <source>
        <dbReference type="ARBA" id="ARBA00022840"/>
    </source>
</evidence>
<evidence type="ECO:0000256" key="3">
    <source>
        <dbReference type="ARBA" id="ARBA00022741"/>
    </source>
</evidence>
<feature type="domain" description="Pyridoxamine kinase/Phosphomethylpyrimidine kinase" evidence="6">
    <location>
        <begin position="76"/>
        <end position="255"/>
    </location>
</feature>
<dbReference type="GO" id="GO:0005829">
    <property type="term" value="C:cytosol"/>
    <property type="evidence" value="ECO:0007669"/>
    <property type="project" value="TreeGrafter"/>
</dbReference>
<sequence>MVSHNNQKKVAVISDLTGFGRCALTVSIPVISVMGLACCPVPTSILSNHTAFASCFIDDYTDKMEPYIREWGKLGLKFDGIYTGFLGSEAQMDIVRRFFEDFSSKDTQIIIDPVMGDNGRTYRTYTAPMCRAMKELVTAGNIITPNVTEACILTDTPWQQSWNEREIRALAGKLTAMGPEKIVITGIESRDGTFANYCMEKDAGQWLPFTSAGQSRCGTGDLFASIIAADAVKGTALAASVKKAADFVAKSIRLSASMEIPLTDGVSFEPLLRDLV</sequence>